<dbReference type="EMBL" id="VIGH01000002">
    <property type="protein sequence ID" value="TQF74271.1"/>
    <property type="molecule type" value="Genomic_DNA"/>
</dbReference>
<sequence>MTLTLGMITFDSADPGPLATWWAEQTGGRIEQENEGWFFLVGVPGAPYKLAFQKVPDPTPGKNRVHLDLSAPDLDAEVARLVAAGASEYERHDMDGFRWVTLTDPDGNRFCVSSGAH</sequence>
<accession>A0A541BPM5</accession>
<comment type="caution">
    <text evidence="2">The sequence shown here is derived from an EMBL/GenBank/DDBJ whole genome shotgun (WGS) entry which is preliminary data.</text>
</comment>
<proteinExistence type="predicted"/>
<gene>
    <name evidence="2" type="ORF">FK531_06440</name>
</gene>
<dbReference type="RefSeq" id="WP_142096453.1">
    <property type="nucleotide sequence ID" value="NZ_VIGH01000002.1"/>
</dbReference>
<protein>
    <submittedName>
        <fullName evidence="2">VOC family protein</fullName>
    </submittedName>
</protein>
<dbReference type="PROSITE" id="PS51819">
    <property type="entry name" value="VOC"/>
    <property type="match status" value="1"/>
</dbReference>
<dbReference type="Proteomes" id="UP000316256">
    <property type="component" value="Unassembled WGS sequence"/>
</dbReference>
<dbReference type="Gene3D" id="3.10.180.10">
    <property type="entry name" value="2,3-Dihydroxybiphenyl 1,2-Dioxygenase, domain 1"/>
    <property type="match status" value="1"/>
</dbReference>
<dbReference type="CDD" id="cd06587">
    <property type="entry name" value="VOC"/>
    <property type="match status" value="1"/>
</dbReference>
<evidence type="ECO:0000259" key="1">
    <source>
        <dbReference type="PROSITE" id="PS51819"/>
    </source>
</evidence>
<dbReference type="AlphaFoldDB" id="A0A541BPM5"/>
<dbReference type="OrthoDB" id="3212826at2"/>
<organism evidence="2 3">
    <name type="scientific">Rhodococcus spelaei</name>
    <dbReference type="NCBI Taxonomy" id="2546320"/>
    <lineage>
        <taxon>Bacteria</taxon>
        <taxon>Bacillati</taxon>
        <taxon>Actinomycetota</taxon>
        <taxon>Actinomycetes</taxon>
        <taxon>Mycobacteriales</taxon>
        <taxon>Nocardiaceae</taxon>
        <taxon>Rhodococcus</taxon>
    </lineage>
</organism>
<dbReference type="InterPro" id="IPR037523">
    <property type="entry name" value="VOC_core"/>
</dbReference>
<dbReference type="PANTHER" id="PTHR35908">
    <property type="entry name" value="HYPOTHETICAL FUSION PROTEIN"/>
    <property type="match status" value="1"/>
</dbReference>
<dbReference type="PANTHER" id="PTHR35908:SF1">
    <property type="entry name" value="CONSERVED PROTEIN"/>
    <property type="match status" value="1"/>
</dbReference>
<evidence type="ECO:0000313" key="2">
    <source>
        <dbReference type="EMBL" id="TQF74271.1"/>
    </source>
</evidence>
<reference evidence="2 3" key="1">
    <citation type="submission" date="2019-06" db="EMBL/GenBank/DDBJ databases">
        <title>Rhodococcus spaelei sp. nov., isolated from a cave.</title>
        <authorList>
            <person name="Lee S.D."/>
        </authorList>
    </citation>
    <scope>NUCLEOTIDE SEQUENCE [LARGE SCALE GENOMIC DNA]</scope>
    <source>
        <strain evidence="2 3">C9-5</strain>
    </source>
</reference>
<evidence type="ECO:0000313" key="3">
    <source>
        <dbReference type="Proteomes" id="UP000316256"/>
    </source>
</evidence>
<dbReference type="SUPFAM" id="SSF54593">
    <property type="entry name" value="Glyoxalase/Bleomycin resistance protein/Dihydroxybiphenyl dioxygenase"/>
    <property type="match status" value="1"/>
</dbReference>
<keyword evidence="3" id="KW-1185">Reference proteome</keyword>
<feature type="domain" description="VOC" evidence="1">
    <location>
        <begin position="4"/>
        <end position="115"/>
    </location>
</feature>
<dbReference type="InterPro" id="IPR029068">
    <property type="entry name" value="Glyas_Bleomycin-R_OHBP_Dase"/>
</dbReference>
<name>A0A541BPM5_9NOCA</name>
<dbReference type="InterPro" id="IPR041581">
    <property type="entry name" value="Glyoxalase_6"/>
</dbReference>
<dbReference type="Pfam" id="PF18029">
    <property type="entry name" value="Glyoxalase_6"/>
    <property type="match status" value="1"/>
</dbReference>